<evidence type="ECO:0000256" key="5">
    <source>
        <dbReference type="ARBA" id="ARBA00023136"/>
    </source>
</evidence>
<organism evidence="7">
    <name type="scientific">Salix viminalis</name>
    <name type="common">Common osier</name>
    <name type="synonym">Basket willow</name>
    <dbReference type="NCBI Taxonomy" id="40686"/>
    <lineage>
        <taxon>Eukaryota</taxon>
        <taxon>Viridiplantae</taxon>
        <taxon>Streptophyta</taxon>
        <taxon>Embryophyta</taxon>
        <taxon>Tracheophyta</taxon>
        <taxon>Spermatophyta</taxon>
        <taxon>Magnoliopsida</taxon>
        <taxon>eudicotyledons</taxon>
        <taxon>Gunneridae</taxon>
        <taxon>Pentapetalae</taxon>
        <taxon>rosids</taxon>
        <taxon>fabids</taxon>
        <taxon>Malpighiales</taxon>
        <taxon>Salicaceae</taxon>
        <taxon>Saliceae</taxon>
        <taxon>Salix</taxon>
    </lineage>
</organism>
<dbReference type="InterPro" id="IPR007274">
    <property type="entry name" value="Cop_transporter"/>
</dbReference>
<gene>
    <name evidence="7" type="ORF">SVIM_LOCUS172673</name>
</gene>
<keyword evidence="6" id="KW-0186">Copper</keyword>
<evidence type="ECO:0000256" key="1">
    <source>
        <dbReference type="ARBA" id="ARBA00006921"/>
    </source>
</evidence>
<dbReference type="PANTHER" id="PTHR12483">
    <property type="entry name" value="SOLUTE CARRIER FAMILY 31 COPPER TRANSPORTERS"/>
    <property type="match status" value="1"/>
</dbReference>
<evidence type="ECO:0000313" key="7">
    <source>
        <dbReference type="EMBL" id="VFU35045.1"/>
    </source>
</evidence>
<dbReference type="GO" id="GO:0005375">
    <property type="term" value="F:copper ion transmembrane transporter activity"/>
    <property type="evidence" value="ECO:0007669"/>
    <property type="project" value="UniProtKB-UniRule"/>
</dbReference>
<proteinExistence type="inferred from homology"/>
<reference evidence="7" key="1">
    <citation type="submission" date="2019-03" db="EMBL/GenBank/DDBJ databases">
        <authorList>
            <person name="Mank J."/>
            <person name="Almeida P."/>
        </authorList>
    </citation>
    <scope>NUCLEOTIDE SEQUENCE</scope>
    <source>
        <strain evidence="7">78183</strain>
    </source>
</reference>
<keyword evidence="6" id="KW-0813">Transport</keyword>
<evidence type="ECO:0000256" key="6">
    <source>
        <dbReference type="RuleBase" id="RU367022"/>
    </source>
</evidence>
<keyword evidence="4 6" id="KW-1133">Transmembrane helix</keyword>
<dbReference type="Pfam" id="PF04145">
    <property type="entry name" value="Ctr"/>
    <property type="match status" value="1"/>
</dbReference>
<evidence type="ECO:0000256" key="3">
    <source>
        <dbReference type="ARBA" id="ARBA00022796"/>
    </source>
</evidence>
<dbReference type="AlphaFoldDB" id="A0A6N2L299"/>
<keyword evidence="5 6" id="KW-0472">Membrane</keyword>
<keyword evidence="6" id="KW-0406">Ion transport</keyword>
<name>A0A6N2L299_SALVM</name>
<protein>
    <recommendedName>
        <fullName evidence="6">Copper transport protein</fullName>
    </recommendedName>
</protein>
<evidence type="ECO:0000256" key="4">
    <source>
        <dbReference type="ARBA" id="ARBA00022989"/>
    </source>
</evidence>
<comment type="subcellular location">
    <subcellularLocation>
        <location evidence="6">Membrane</location>
        <topology evidence="6">Multi-pass membrane protein</topology>
    </subcellularLocation>
</comment>
<comment type="similarity">
    <text evidence="1 6">Belongs to the copper transporter (Ctr) (TC 1.A.56) family. SLC31A subfamily.</text>
</comment>
<keyword evidence="2 6" id="KW-0812">Transmembrane</keyword>
<sequence length="154" mass="17534">MPGMSPPPPPPMNGTTGMHHKMMMHMTFFWGKDTLILFSGWPGSSTGMYVLALVFIFVLAVLVEWLSHCRLVKPGSNNVAAGLIKTLMHAIRVGLAYIGNARRHVLQWWCVYCSRRRTSCRVFVFRKWSFQGYRDATVSQDLRSSSVELLIEKQ</sequence>
<dbReference type="PANTHER" id="PTHR12483:SF24">
    <property type="entry name" value="COPPER TRANSPORTER 2-RELATED"/>
    <property type="match status" value="1"/>
</dbReference>
<accession>A0A6N2L299</accession>
<dbReference type="GO" id="GO:0005886">
    <property type="term" value="C:plasma membrane"/>
    <property type="evidence" value="ECO:0007669"/>
    <property type="project" value="TreeGrafter"/>
</dbReference>
<dbReference type="EMBL" id="CAADRP010001112">
    <property type="protein sequence ID" value="VFU35045.1"/>
    <property type="molecule type" value="Genomic_DNA"/>
</dbReference>
<feature type="transmembrane region" description="Helical" evidence="6">
    <location>
        <begin position="47"/>
        <end position="66"/>
    </location>
</feature>
<evidence type="ECO:0000256" key="2">
    <source>
        <dbReference type="ARBA" id="ARBA00022692"/>
    </source>
</evidence>
<keyword evidence="3 6" id="KW-0187">Copper transport</keyword>